<dbReference type="Pfam" id="PF14169">
    <property type="entry name" value="YdjO"/>
    <property type="match status" value="1"/>
</dbReference>
<dbReference type="PATRIC" id="fig|284581.3.peg.2857"/>
<accession>A0A0M0KVF1</accession>
<evidence type="ECO:0000313" key="2">
    <source>
        <dbReference type="Proteomes" id="UP000037558"/>
    </source>
</evidence>
<protein>
    <recommendedName>
        <fullName evidence="3">Cold-inducible protein YdjO</fullName>
    </recommendedName>
</protein>
<organism evidence="1 2">
    <name type="scientific">Priestia koreensis</name>
    <dbReference type="NCBI Taxonomy" id="284581"/>
    <lineage>
        <taxon>Bacteria</taxon>
        <taxon>Bacillati</taxon>
        <taxon>Bacillota</taxon>
        <taxon>Bacilli</taxon>
        <taxon>Bacillales</taxon>
        <taxon>Bacillaceae</taxon>
        <taxon>Priestia</taxon>
    </lineage>
</organism>
<dbReference type="InterPro" id="IPR025916">
    <property type="entry name" value="YdjO"/>
</dbReference>
<evidence type="ECO:0000313" key="1">
    <source>
        <dbReference type="EMBL" id="KOO42796.1"/>
    </source>
</evidence>
<sequence>MYFAKKGIEEPAPIIENTVVYACEADSCNGWMREEFATVDRSCPLCNSGMKQEVRELPQIKVEYNAYS</sequence>
<name>A0A0M0KVF1_9BACI</name>
<gene>
    <name evidence="1" type="ORF">AMD01_16770</name>
</gene>
<comment type="caution">
    <text evidence="1">The sequence shown here is derived from an EMBL/GenBank/DDBJ whole genome shotgun (WGS) entry which is preliminary data.</text>
</comment>
<dbReference type="OrthoDB" id="1955171at2"/>
<dbReference type="RefSeq" id="WP_053402595.1">
    <property type="nucleotide sequence ID" value="NZ_JAUKEN010000001.1"/>
</dbReference>
<evidence type="ECO:0008006" key="3">
    <source>
        <dbReference type="Google" id="ProtNLM"/>
    </source>
</evidence>
<dbReference type="STRING" id="284581.AMD01_16770"/>
<proteinExistence type="predicted"/>
<dbReference type="AlphaFoldDB" id="A0A0M0KVF1"/>
<reference evidence="2" key="1">
    <citation type="submission" date="2015-08" db="EMBL/GenBank/DDBJ databases">
        <title>Fjat-14210 dsm16467.</title>
        <authorList>
            <person name="Liu B."/>
            <person name="Wang J."/>
            <person name="Zhu Y."/>
            <person name="Liu G."/>
            <person name="Chen Q."/>
            <person name="Chen Z."/>
            <person name="Lan J."/>
            <person name="Che J."/>
            <person name="Ge C."/>
            <person name="Shi H."/>
            <person name="Pan Z."/>
            <person name="Liu X."/>
        </authorList>
    </citation>
    <scope>NUCLEOTIDE SEQUENCE [LARGE SCALE GENOMIC DNA]</scope>
    <source>
        <strain evidence="2">DSM 16467</strain>
    </source>
</reference>
<keyword evidence="2" id="KW-1185">Reference proteome</keyword>
<dbReference type="EMBL" id="LILC01000023">
    <property type="protein sequence ID" value="KOO42796.1"/>
    <property type="molecule type" value="Genomic_DNA"/>
</dbReference>
<dbReference type="Proteomes" id="UP000037558">
    <property type="component" value="Unassembled WGS sequence"/>
</dbReference>